<protein>
    <submittedName>
        <fullName evidence="4">Protein serine/threonine phosphatase PrpC, regulation of stationary phase</fullName>
    </submittedName>
</protein>
<reference evidence="4" key="1">
    <citation type="submission" date="2020-02" db="EMBL/GenBank/DDBJ databases">
        <authorList>
            <person name="Meier V. D."/>
        </authorList>
    </citation>
    <scope>NUCLEOTIDE SEQUENCE</scope>
    <source>
        <strain evidence="4">AVDCRST_MAG58</strain>
    </source>
</reference>
<dbReference type="SMART" id="SM00332">
    <property type="entry name" value="PP2Cc"/>
    <property type="match status" value="1"/>
</dbReference>
<evidence type="ECO:0000256" key="2">
    <source>
        <dbReference type="SAM" id="Phobius"/>
    </source>
</evidence>
<dbReference type="GO" id="GO:0004722">
    <property type="term" value="F:protein serine/threonine phosphatase activity"/>
    <property type="evidence" value="ECO:0007669"/>
    <property type="project" value="InterPro"/>
</dbReference>
<organism evidence="4">
    <name type="scientific">uncultured Rubrobacteraceae bacterium</name>
    <dbReference type="NCBI Taxonomy" id="349277"/>
    <lineage>
        <taxon>Bacteria</taxon>
        <taxon>Bacillati</taxon>
        <taxon>Actinomycetota</taxon>
        <taxon>Rubrobacteria</taxon>
        <taxon>Rubrobacterales</taxon>
        <taxon>Rubrobacteraceae</taxon>
        <taxon>environmental samples</taxon>
    </lineage>
</organism>
<dbReference type="Pfam" id="PF13672">
    <property type="entry name" value="PP2C_2"/>
    <property type="match status" value="1"/>
</dbReference>
<dbReference type="PROSITE" id="PS51746">
    <property type="entry name" value="PPM_2"/>
    <property type="match status" value="1"/>
</dbReference>
<feature type="compositionally biased region" description="Basic and acidic residues" evidence="1">
    <location>
        <begin position="246"/>
        <end position="258"/>
    </location>
</feature>
<feature type="transmembrane region" description="Helical" evidence="2">
    <location>
        <begin position="304"/>
        <end position="328"/>
    </location>
</feature>
<feature type="domain" description="PPM-type phosphatase" evidence="3">
    <location>
        <begin position="8"/>
        <end position="240"/>
    </location>
</feature>
<keyword evidence="2" id="KW-0812">Transmembrane</keyword>
<dbReference type="InterPro" id="IPR036457">
    <property type="entry name" value="PPM-type-like_dom_sf"/>
</dbReference>
<dbReference type="CDD" id="cd00143">
    <property type="entry name" value="PP2Cc"/>
    <property type="match status" value="1"/>
</dbReference>
<dbReference type="SMART" id="SM00331">
    <property type="entry name" value="PP2C_SIG"/>
    <property type="match status" value="1"/>
</dbReference>
<accession>A0A6J4QGB6</accession>
<proteinExistence type="predicted"/>
<dbReference type="Gene3D" id="3.60.40.10">
    <property type="entry name" value="PPM-type phosphatase domain"/>
    <property type="match status" value="1"/>
</dbReference>
<name>A0A6J4QGB6_9ACTN</name>
<evidence type="ECO:0000259" key="3">
    <source>
        <dbReference type="PROSITE" id="PS51746"/>
    </source>
</evidence>
<evidence type="ECO:0000313" key="4">
    <source>
        <dbReference type="EMBL" id="CAA9443222.1"/>
    </source>
</evidence>
<dbReference type="EMBL" id="CADCVF010000003">
    <property type="protein sequence ID" value="CAA9443222.1"/>
    <property type="molecule type" value="Genomic_DNA"/>
</dbReference>
<keyword evidence="2" id="KW-1133">Transmembrane helix</keyword>
<dbReference type="InterPro" id="IPR001932">
    <property type="entry name" value="PPM-type_phosphatase-like_dom"/>
</dbReference>
<feature type="region of interest" description="Disordered" evidence="1">
    <location>
        <begin position="246"/>
        <end position="296"/>
    </location>
</feature>
<keyword evidence="2" id="KW-0472">Membrane</keyword>
<dbReference type="InterPro" id="IPR015655">
    <property type="entry name" value="PP2C"/>
</dbReference>
<feature type="compositionally biased region" description="Basic residues" evidence="1">
    <location>
        <begin position="285"/>
        <end position="296"/>
    </location>
</feature>
<sequence length="399" mass="42945">MPFLELQPFGVTDTGKVRQNNEDALLVGDGEDETLFVVADGIGGFEAGEVASSLAVDVLKDLQPDEPFKAAIGEANRRIVAAGRGDEKLSGMGTTVVAIRFGGTQGEPVAEVAHVGDSRAYLMRGGDMNPITEDHSLVAELVRSGDLTRDQAAEHPQKNLITRALGAGDEVDVDTTVLPIEAGDRILLCSDGLSDLVSEAGISEILAESPNDPERAARGLLSAALDAGGNDNITVVVVDVKEQPAREADVRERRERRSGGTSEMLALGPTGQVITPPTGKGDKSRPRRSTRAARRKRPRGFLKALGKFVRGLAIILVLIAALTPVYLWGSSRYFFEFDEGAVVAYQGLPYAPLGIELNQEWRRPGLTQSEIKEPYQKPIENHKLYTRDQAEQVLEDLGS</sequence>
<dbReference type="PANTHER" id="PTHR47992">
    <property type="entry name" value="PROTEIN PHOSPHATASE"/>
    <property type="match status" value="1"/>
</dbReference>
<dbReference type="SUPFAM" id="SSF81606">
    <property type="entry name" value="PP2C-like"/>
    <property type="match status" value="1"/>
</dbReference>
<evidence type="ECO:0000256" key="1">
    <source>
        <dbReference type="SAM" id="MobiDB-lite"/>
    </source>
</evidence>
<dbReference type="AlphaFoldDB" id="A0A6J4QGB6"/>
<dbReference type="NCBIfam" id="NF033484">
    <property type="entry name" value="Stp1_PP2C_phos"/>
    <property type="match status" value="1"/>
</dbReference>
<gene>
    <name evidence="4" type="ORF">AVDCRST_MAG58-150</name>
</gene>